<organism evidence="2 3">
    <name type="scientific">Candidatus Uhrbacteria bacterium GW2011_GWF2_44_350</name>
    <dbReference type="NCBI Taxonomy" id="1619000"/>
    <lineage>
        <taxon>Bacteria</taxon>
        <taxon>Candidatus Uhriibacteriota</taxon>
    </lineage>
</organism>
<sequence length="179" mass="20786">MMDLQHLPNARAGEKVELFLRRNWTTPLEIIIYTSLLFGVPVLGLWLFNEQISDWLTTPYIGQALVLAISAYALITWLFAFLEFTDYYLDVWIVTNERIINIEQKGLFTRVASELHLTTVEDTTSEVKGMLHTFLDYGNVYVQTAGERTRFIFKNVPHPEKVKETIVRLTEEKKSKITN</sequence>
<evidence type="ECO:0000256" key="1">
    <source>
        <dbReference type="SAM" id="Phobius"/>
    </source>
</evidence>
<reference evidence="2 3" key="1">
    <citation type="journal article" date="2015" name="Nature">
        <title>rRNA introns, odd ribosomes, and small enigmatic genomes across a large radiation of phyla.</title>
        <authorList>
            <person name="Brown C.T."/>
            <person name="Hug L.A."/>
            <person name="Thomas B.C."/>
            <person name="Sharon I."/>
            <person name="Castelle C.J."/>
            <person name="Singh A."/>
            <person name="Wilkins M.J."/>
            <person name="Williams K.H."/>
            <person name="Banfield J.F."/>
        </authorList>
    </citation>
    <scope>NUCLEOTIDE SEQUENCE [LARGE SCALE GENOMIC DNA]</scope>
</reference>
<dbReference type="Proteomes" id="UP000034154">
    <property type="component" value="Unassembled WGS sequence"/>
</dbReference>
<dbReference type="EMBL" id="LCJB01000062">
    <property type="protein sequence ID" value="KKT69141.1"/>
    <property type="molecule type" value="Genomic_DNA"/>
</dbReference>
<protein>
    <submittedName>
        <fullName evidence="2">Uncharacterized protein</fullName>
    </submittedName>
</protein>
<dbReference type="PANTHER" id="PTHR37938">
    <property type="entry name" value="BLL0215 PROTEIN"/>
    <property type="match status" value="1"/>
</dbReference>
<keyword evidence="1" id="KW-0812">Transmembrane</keyword>
<dbReference type="PANTHER" id="PTHR37938:SF1">
    <property type="entry name" value="BLL0215 PROTEIN"/>
    <property type="match status" value="1"/>
</dbReference>
<comment type="caution">
    <text evidence="2">The sequence shown here is derived from an EMBL/GenBank/DDBJ whole genome shotgun (WGS) entry which is preliminary data.</text>
</comment>
<evidence type="ECO:0000313" key="2">
    <source>
        <dbReference type="EMBL" id="KKT69141.1"/>
    </source>
</evidence>
<keyword evidence="1" id="KW-0472">Membrane</keyword>
<keyword evidence="1" id="KW-1133">Transmembrane helix</keyword>
<feature type="transmembrane region" description="Helical" evidence="1">
    <location>
        <begin position="60"/>
        <end position="82"/>
    </location>
</feature>
<name>A0A0G1JC01_9BACT</name>
<gene>
    <name evidence="2" type="ORF">UW63_C0062G0004</name>
</gene>
<evidence type="ECO:0000313" key="3">
    <source>
        <dbReference type="Proteomes" id="UP000034154"/>
    </source>
</evidence>
<accession>A0A0G1JC01</accession>
<feature type="transmembrane region" description="Helical" evidence="1">
    <location>
        <begin position="30"/>
        <end position="48"/>
    </location>
</feature>
<dbReference type="AlphaFoldDB" id="A0A0G1JC01"/>
<proteinExistence type="predicted"/>